<feature type="transmembrane region" description="Helical" evidence="1">
    <location>
        <begin position="132"/>
        <end position="149"/>
    </location>
</feature>
<dbReference type="Proteomes" id="UP001304300">
    <property type="component" value="Chromosome"/>
</dbReference>
<accession>A0AAQ3QRE3</accession>
<dbReference type="KEGG" id="puo:RZN69_11740"/>
<keyword evidence="1" id="KW-0472">Membrane</keyword>
<keyword evidence="1" id="KW-1133">Transmembrane helix</keyword>
<feature type="transmembrane region" description="Helical" evidence="1">
    <location>
        <begin position="57"/>
        <end position="76"/>
    </location>
</feature>
<evidence type="ECO:0000313" key="3">
    <source>
        <dbReference type="Proteomes" id="UP001304300"/>
    </source>
</evidence>
<evidence type="ECO:0000256" key="1">
    <source>
        <dbReference type="SAM" id="Phobius"/>
    </source>
</evidence>
<evidence type="ECO:0000313" key="2">
    <source>
        <dbReference type="EMBL" id="WOO39286.1"/>
    </source>
</evidence>
<organism evidence="2 3">
    <name type="scientific">Rubellicoccus peritrichatus</name>
    <dbReference type="NCBI Taxonomy" id="3080537"/>
    <lineage>
        <taxon>Bacteria</taxon>
        <taxon>Pseudomonadati</taxon>
        <taxon>Verrucomicrobiota</taxon>
        <taxon>Opitutia</taxon>
        <taxon>Puniceicoccales</taxon>
        <taxon>Cerasicoccaceae</taxon>
        <taxon>Rubellicoccus</taxon>
    </lineage>
</organism>
<keyword evidence="1" id="KW-0812">Transmembrane</keyword>
<proteinExistence type="predicted"/>
<keyword evidence="3" id="KW-1185">Reference proteome</keyword>
<dbReference type="EMBL" id="CP136920">
    <property type="protein sequence ID" value="WOO39286.1"/>
    <property type="molecule type" value="Genomic_DNA"/>
</dbReference>
<dbReference type="AlphaFoldDB" id="A0AAQ3QRE3"/>
<feature type="transmembrane region" description="Helical" evidence="1">
    <location>
        <begin position="88"/>
        <end position="111"/>
    </location>
</feature>
<gene>
    <name evidence="2" type="ORF">RZN69_11740</name>
</gene>
<feature type="transmembrane region" description="Helical" evidence="1">
    <location>
        <begin position="6"/>
        <end position="29"/>
    </location>
</feature>
<name>A0AAQ3QRE3_9BACT</name>
<reference evidence="2 3" key="1">
    <citation type="submission" date="2023-10" db="EMBL/GenBank/DDBJ databases">
        <title>Rubellicoccus peritrichatus gen. nov., sp. nov., isolated from an algae of coral reef tank.</title>
        <authorList>
            <person name="Luo J."/>
        </authorList>
    </citation>
    <scope>NUCLEOTIDE SEQUENCE [LARGE SCALE GENOMIC DNA]</scope>
    <source>
        <strain evidence="2 3">CR14</strain>
    </source>
</reference>
<protein>
    <submittedName>
        <fullName evidence="2">Uncharacterized protein</fullName>
    </submittedName>
</protein>
<dbReference type="RefSeq" id="WP_317831122.1">
    <property type="nucleotide sequence ID" value="NZ_CP136920.1"/>
</dbReference>
<sequence length="150" mass="15950">MESFIALIFVSAIGGIVGALVMNFFMYFISAQSEARVNMVEALGSLITKKTEGAIKMGAICHLISGVVFGIIYGLIMSSANALALPFSMFLGFGLGLFHGIVVAYCLMFIVSEKHPIEKYRKATFQTGAIHLLGHILFGGVVGLVIGALT</sequence>